<dbReference type="AlphaFoldDB" id="A0A4V2WMP5"/>
<dbReference type="EMBL" id="SKFH01000012">
    <property type="protein sequence ID" value="TCZ71767.1"/>
    <property type="molecule type" value="Genomic_DNA"/>
</dbReference>
<reference evidence="2 3" key="1">
    <citation type="submission" date="2019-03" db="EMBL/GenBank/DDBJ databases">
        <authorList>
            <person name="Kim M.K.M."/>
        </authorList>
    </citation>
    <scope>NUCLEOTIDE SEQUENCE [LARGE SCALE GENOMIC DNA]</scope>
    <source>
        <strain evidence="2 3">17J68-15</strain>
    </source>
</reference>
<accession>A0A4V2WMP5</accession>
<proteinExistence type="predicted"/>
<comment type="caution">
    <text evidence="2">The sequence shown here is derived from an EMBL/GenBank/DDBJ whole genome shotgun (WGS) entry which is preliminary data.</text>
</comment>
<sequence>MKKLFLPWCLLLAGWAQAQQQGAKSEVPARREGTVTYERVSQMRRPANLPDEVAARFPKERTDVFELLFNGDQSLWRSAPTADGGDQSVSTGNGNFFVRQGPNNEEAYFNFSKGQRIDRRELFDNEFIVMDTIARLAWKLGDETKVLLGHTVRKATAQRIGQRMSISMENGQMKRTPVTDTSSIVAWYTTDIPVSVGPEDFQGQLPGLVLEVDVNSGRRVYRAVEISPKVAGTIKEPKGGKRVTPAEFRKESDRLMEEMRANLPPGANIRIQQ</sequence>
<evidence type="ECO:0000313" key="3">
    <source>
        <dbReference type="Proteomes" id="UP000295164"/>
    </source>
</evidence>
<dbReference type="InterPro" id="IPR005901">
    <property type="entry name" value="GLPGLI"/>
</dbReference>
<feature type="chain" id="PRO_5020198082" evidence="1">
    <location>
        <begin position="19"/>
        <end position="273"/>
    </location>
</feature>
<protein>
    <submittedName>
        <fullName evidence="2">GLPGLI family protein</fullName>
    </submittedName>
</protein>
<evidence type="ECO:0000256" key="1">
    <source>
        <dbReference type="SAM" id="SignalP"/>
    </source>
</evidence>
<dbReference type="Pfam" id="PF09697">
    <property type="entry name" value="Porph_ging"/>
    <property type="match status" value="1"/>
</dbReference>
<feature type="signal peptide" evidence="1">
    <location>
        <begin position="1"/>
        <end position="18"/>
    </location>
</feature>
<dbReference type="Proteomes" id="UP000295164">
    <property type="component" value="Unassembled WGS sequence"/>
</dbReference>
<name>A0A4V2WMP5_9BACT</name>
<gene>
    <name evidence="2" type="ORF">E0486_09440</name>
</gene>
<dbReference type="RefSeq" id="WP_131851920.1">
    <property type="nucleotide sequence ID" value="NZ_SKFH01000012.1"/>
</dbReference>
<organism evidence="2 3">
    <name type="scientific">Flaviaesturariibacter aridisoli</name>
    <dbReference type="NCBI Taxonomy" id="2545761"/>
    <lineage>
        <taxon>Bacteria</taxon>
        <taxon>Pseudomonadati</taxon>
        <taxon>Bacteroidota</taxon>
        <taxon>Chitinophagia</taxon>
        <taxon>Chitinophagales</taxon>
        <taxon>Chitinophagaceae</taxon>
        <taxon>Flaviaestuariibacter</taxon>
    </lineage>
</organism>
<evidence type="ECO:0000313" key="2">
    <source>
        <dbReference type="EMBL" id="TCZ71767.1"/>
    </source>
</evidence>
<dbReference type="OrthoDB" id="1440774at2"/>
<keyword evidence="1" id="KW-0732">Signal</keyword>
<dbReference type="NCBIfam" id="TIGR01200">
    <property type="entry name" value="GLPGLI"/>
    <property type="match status" value="1"/>
</dbReference>
<keyword evidence="3" id="KW-1185">Reference proteome</keyword>